<dbReference type="Proteomes" id="UP000326711">
    <property type="component" value="Chromosome"/>
</dbReference>
<accession>A0A5J6Z7Q8</accession>
<protein>
    <submittedName>
        <fullName evidence="5">3-oxoacyl-[acyl-carrier-protein] reductase FabG</fullName>
        <ecNumber evidence="5">1.1.1.100</ecNumber>
    </submittedName>
</protein>
<dbReference type="GO" id="GO:0016020">
    <property type="term" value="C:membrane"/>
    <property type="evidence" value="ECO:0007669"/>
    <property type="project" value="TreeGrafter"/>
</dbReference>
<organism evidence="5 6">
    <name type="scientific">Corynebacterium urogenitale</name>
    <dbReference type="NCBI Taxonomy" id="2487892"/>
    <lineage>
        <taxon>Bacteria</taxon>
        <taxon>Bacillati</taxon>
        <taxon>Actinomycetota</taxon>
        <taxon>Actinomycetes</taxon>
        <taxon>Mycobacteriales</taxon>
        <taxon>Corynebacteriaceae</taxon>
        <taxon>Corynebacterium</taxon>
    </lineage>
</organism>
<dbReference type="InterPro" id="IPR036291">
    <property type="entry name" value="NAD(P)-bd_dom_sf"/>
</dbReference>
<evidence type="ECO:0000256" key="1">
    <source>
        <dbReference type="ARBA" id="ARBA00006484"/>
    </source>
</evidence>
<name>A0A5J6Z7Q8_9CORY</name>
<dbReference type="InterPro" id="IPR002347">
    <property type="entry name" value="SDR_fam"/>
</dbReference>
<sequence length="288" mass="31247" precursor="true">MVSMAKLSHALRSPKLPVVTDGVAVVTGATSGIGLATATALVQRQDVNFHVIGSTRDPSKVIDPIPGVEYLQLDLEQPESIARFCEEVLQRGTPSVLVNNAGESQSGPLEELPREALERLFQVNVIGHVDLTQRLLPAMRCAQQGRIVMVGSMLGSFPLAYRSSYVASKAAIKGFAFASRRELYPHGIGMTVMEPGSISTGLSSRRTKYVDEGGTYGKEFTKMINKLDRNEASGITPETVAEEILEAVLAERPKPLYAKGSMAEIVFPLSRVVPTETMLWILNKKHGL</sequence>
<keyword evidence="6" id="KW-1185">Reference proteome</keyword>
<keyword evidence="2 5" id="KW-0560">Oxidoreductase</keyword>
<dbReference type="PANTHER" id="PTHR44196:SF1">
    <property type="entry name" value="DEHYDROGENASE_REDUCTASE SDR FAMILY MEMBER 7B"/>
    <property type="match status" value="1"/>
</dbReference>
<dbReference type="AlphaFoldDB" id="A0A5J6Z7Q8"/>
<dbReference type="CDD" id="cd05374">
    <property type="entry name" value="17beta-HSD-like_SDR_c"/>
    <property type="match status" value="1"/>
</dbReference>
<dbReference type="KEGG" id="cuo:CUROG_01375"/>
<dbReference type="InterPro" id="IPR057326">
    <property type="entry name" value="KR_dom"/>
</dbReference>
<dbReference type="EC" id="1.1.1.100" evidence="5"/>
<feature type="domain" description="Ketoreductase" evidence="4">
    <location>
        <begin position="22"/>
        <end position="201"/>
    </location>
</feature>
<evidence type="ECO:0000259" key="4">
    <source>
        <dbReference type="SMART" id="SM00822"/>
    </source>
</evidence>
<dbReference type="SMART" id="SM00822">
    <property type="entry name" value="PKS_KR"/>
    <property type="match status" value="1"/>
</dbReference>
<dbReference type="GO" id="GO:0004316">
    <property type="term" value="F:3-oxoacyl-[acyl-carrier-protein] reductase (NADPH) activity"/>
    <property type="evidence" value="ECO:0007669"/>
    <property type="project" value="UniProtKB-EC"/>
</dbReference>
<evidence type="ECO:0000313" key="6">
    <source>
        <dbReference type="Proteomes" id="UP000326711"/>
    </source>
</evidence>
<dbReference type="SUPFAM" id="SSF51735">
    <property type="entry name" value="NAD(P)-binding Rossmann-fold domains"/>
    <property type="match status" value="1"/>
</dbReference>
<evidence type="ECO:0000256" key="3">
    <source>
        <dbReference type="RuleBase" id="RU000363"/>
    </source>
</evidence>
<dbReference type="EMBL" id="CP045032">
    <property type="protein sequence ID" value="QFQ01675.1"/>
    <property type="molecule type" value="Genomic_DNA"/>
</dbReference>
<comment type="similarity">
    <text evidence="1 3">Belongs to the short-chain dehydrogenases/reductases (SDR) family.</text>
</comment>
<dbReference type="Pfam" id="PF00106">
    <property type="entry name" value="adh_short"/>
    <property type="match status" value="1"/>
</dbReference>
<dbReference type="Gene3D" id="3.40.50.720">
    <property type="entry name" value="NAD(P)-binding Rossmann-like Domain"/>
    <property type="match status" value="1"/>
</dbReference>
<gene>
    <name evidence="5" type="primary">fabG1</name>
    <name evidence="5" type="ORF">CUROG_01375</name>
</gene>
<dbReference type="PANTHER" id="PTHR44196">
    <property type="entry name" value="DEHYDROGENASE/REDUCTASE SDR FAMILY MEMBER 7B"/>
    <property type="match status" value="1"/>
</dbReference>
<reference evidence="6" key="1">
    <citation type="submission" date="2019-10" db="EMBL/GenBank/DDBJ databases">
        <title>Complete genome sequence of Corynebacterium urogenitalis DSM 108747, isolated from the genital tract of a cow.</title>
        <authorList>
            <person name="Ruckert C."/>
            <person name="Ballas P."/>
            <person name="Wagener K."/>
            <person name="Drillich M."/>
            <person name="Kaempfer P."/>
            <person name="Busse H.-J."/>
            <person name="Ehling-Schulz M."/>
        </authorList>
    </citation>
    <scope>NUCLEOTIDE SEQUENCE [LARGE SCALE GENOMIC DNA]</scope>
    <source>
        <strain evidence="6">LMM 1652</strain>
    </source>
</reference>
<dbReference type="PRINTS" id="PR00081">
    <property type="entry name" value="GDHRDH"/>
</dbReference>
<evidence type="ECO:0000313" key="5">
    <source>
        <dbReference type="EMBL" id="QFQ01675.1"/>
    </source>
</evidence>
<evidence type="ECO:0000256" key="2">
    <source>
        <dbReference type="ARBA" id="ARBA00023002"/>
    </source>
</evidence>
<proteinExistence type="inferred from homology"/>
<dbReference type="PRINTS" id="PR00080">
    <property type="entry name" value="SDRFAMILY"/>
</dbReference>